<dbReference type="EMBL" id="CP062983">
    <property type="protein sequence ID" value="QPC84121.1"/>
    <property type="molecule type" value="Genomic_DNA"/>
</dbReference>
<protein>
    <submittedName>
        <fullName evidence="9">Family 43 glycosylhydrolase</fullName>
    </submittedName>
</protein>
<dbReference type="SUPFAM" id="SSF75005">
    <property type="entry name" value="Arabinanase/levansucrase/invertase"/>
    <property type="match status" value="1"/>
</dbReference>
<dbReference type="InterPro" id="IPR007934">
    <property type="entry name" value="AbfB_ABD"/>
</dbReference>
<gene>
    <name evidence="9" type="ORF">G4Y79_07035</name>
</gene>
<dbReference type="Gene3D" id="2.115.10.20">
    <property type="entry name" value="Glycosyl hydrolase domain, family 43"/>
    <property type="match status" value="1"/>
</dbReference>
<accession>A0A7S8IFZ1</accession>
<evidence type="ECO:0000256" key="1">
    <source>
        <dbReference type="ARBA" id="ARBA00009865"/>
    </source>
</evidence>
<dbReference type="InterPro" id="IPR023296">
    <property type="entry name" value="Glyco_hydro_beta-prop_sf"/>
</dbReference>
<evidence type="ECO:0000256" key="3">
    <source>
        <dbReference type="ARBA" id="ARBA00022801"/>
    </source>
</evidence>
<comment type="similarity">
    <text evidence="1 6">Belongs to the glycosyl hydrolase 43 family.</text>
</comment>
<evidence type="ECO:0000256" key="2">
    <source>
        <dbReference type="ARBA" id="ARBA00022729"/>
    </source>
</evidence>
<feature type="chain" id="PRO_5032626197" evidence="7">
    <location>
        <begin position="34"/>
        <end position="519"/>
    </location>
</feature>
<feature type="signal peptide" evidence="7">
    <location>
        <begin position="1"/>
        <end position="33"/>
    </location>
</feature>
<keyword evidence="4 6" id="KW-0326">Glycosidase</keyword>
<reference evidence="9 10" key="1">
    <citation type="submission" date="2020-02" db="EMBL/GenBank/DDBJ databases">
        <authorList>
            <person name="Zheng R.K."/>
            <person name="Sun C.M."/>
        </authorList>
    </citation>
    <scope>NUCLEOTIDE SEQUENCE [LARGE SCALE GENOMIC DNA]</scope>
    <source>
        <strain evidence="10">rifampicinis</strain>
    </source>
</reference>
<sequence length="519" mass="57208">MIPCRTIRHLPKAMMTLWTLVALLIGIAIQAQDTPPETGQTDLEAGTFRNPLNDYGGADPWLTYYDGNYYLATTTWASYWAMRKSPTLAGLKTAEPIIIYHETDPSRCCNFWAPEFYLLDGPDGPRWYFYYTAGVAANQDSQHTHVLESEGTDPLGPYTYKGRLYDASHDVWAIDGSVLQYDDALYFLYSIWDGPDQSIAIAPMSNPWTLSGPGTIISQPEYDWETRGLRVNEAPVALQHDDDTFIVYSASFCGTPDYKLGLLELSGDDPLDAAAWEKHPEPVFQQSEANGVYGPGHNGFFMSPDGSEYWLVYHANDATSYGCDGRRSTRAQPFTWNEDGTPNFGVPVSTAEAIAAPAGDMGIDPMPTTVPSVRFAAAAMEGAYLSHSNFYIEVGFSGANSPDSEFRIVPGLADEEAVSIESVNFPGFYLHQQNNAVVLSAYDGSDTYEADSTWWLQPGLADDSGISFESYSQPGLFIGRRMGLIALTPLTDEASETEREDATFYIEPINHATESTAED</sequence>
<evidence type="ECO:0000259" key="8">
    <source>
        <dbReference type="Pfam" id="PF05270"/>
    </source>
</evidence>
<dbReference type="Pfam" id="PF05270">
    <property type="entry name" value="AbfB"/>
    <property type="match status" value="1"/>
</dbReference>
<dbReference type="GO" id="GO:0046556">
    <property type="term" value="F:alpha-L-arabinofuranosidase activity"/>
    <property type="evidence" value="ECO:0007669"/>
    <property type="project" value="InterPro"/>
</dbReference>
<dbReference type="InterPro" id="IPR036195">
    <property type="entry name" value="AbfB_ABD_sf"/>
</dbReference>
<evidence type="ECO:0000256" key="6">
    <source>
        <dbReference type="RuleBase" id="RU361187"/>
    </source>
</evidence>
<dbReference type="SUPFAM" id="SSF110221">
    <property type="entry name" value="AbfB domain"/>
    <property type="match status" value="1"/>
</dbReference>
<dbReference type="Gene3D" id="2.80.10.50">
    <property type="match status" value="1"/>
</dbReference>
<evidence type="ECO:0000256" key="4">
    <source>
        <dbReference type="ARBA" id="ARBA00023295"/>
    </source>
</evidence>
<dbReference type="CDD" id="cd23265">
    <property type="entry name" value="beta-trefoil_ABD_ABFB-like"/>
    <property type="match status" value="1"/>
</dbReference>
<dbReference type="PANTHER" id="PTHR43817">
    <property type="entry name" value="GLYCOSYL HYDROLASE"/>
    <property type="match status" value="1"/>
</dbReference>
<feature type="domain" description="Alpha-L-arabinofuranosidase B arabinose-binding" evidence="8">
    <location>
        <begin position="374"/>
        <end position="505"/>
    </location>
</feature>
<keyword evidence="2 7" id="KW-0732">Signal</keyword>
<dbReference type="GO" id="GO:0046373">
    <property type="term" value="P:L-arabinose metabolic process"/>
    <property type="evidence" value="ECO:0007669"/>
    <property type="project" value="InterPro"/>
</dbReference>
<evidence type="ECO:0000313" key="9">
    <source>
        <dbReference type="EMBL" id="QPC84121.1"/>
    </source>
</evidence>
<evidence type="ECO:0000256" key="7">
    <source>
        <dbReference type="SAM" id="SignalP"/>
    </source>
</evidence>
<name>A0A7S8IFZ1_9CHLR</name>
<dbReference type="Proteomes" id="UP000594468">
    <property type="component" value="Chromosome"/>
</dbReference>
<evidence type="ECO:0000313" key="10">
    <source>
        <dbReference type="Proteomes" id="UP000594468"/>
    </source>
</evidence>
<feature type="site" description="Important for catalytic activity, responsible for pKa modulation of the active site Glu and correct orientation of both the proton donor and substrate" evidence="5">
    <location>
        <position position="175"/>
    </location>
</feature>
<organism evidence="9 10">
    <name type="scientific">Phototrophicus methaneseepsis</name>
    <dbReference type="NCBI Taxonomy" id="2710758"/>
    <lineage>
        <taxon>Bacteria</taxon>
        <taxon>Bacillati</taxon>
        <taxon>Chloroflexota</taxon>
        <taxon>Candidatus Thermofontia</taxon>
        <taxon>Phototrophicales</taxon>
        <taxon>Phototrophicaceae</taxon>
        <taxon>Phototrophicus</taxon>
    </lineage>
</organism>
<evidence type="ECO:0000256" key="5">
    <source>
        <dbReference type="PIRSR" id="PIRSR606710-2"/>
    </source>
</evidence>
<proteinExistence type="inferred from homology"/>
<keyword evidence="10" id="KW-1185">Reference proteome</keyword>
<dbReference type="Pfam" id="PF04616">
    <property type="entry name" value="Glyco_hydro_43"/>
    <property type="match status" value="1"/>
</dbReference>
<dbReference type="KEGG" id="pmet:G4Y79_07035"/>
<dbReference type="CDD" id="cd18820">
    <property type="entry name" value="GH43_LbAraf43-like"/>
    <property type="match status" value="1"/>
</dbReference>
<keyword evidence="3 6" id="KW-0378">Hydrolase</keyword>
<dbReference type="AlphaFoldDB" id="A0A7S8IFZ1"/>
<dbReference type="PANTHER" id="PTHR43817:SF1">
    <property type="entry name" value="HYDROLASE, FAMILY 43, PUTATIVE (AFU_ORTHOLOGUE AFUA_3G01660)-RELATED"/>
    <property type="match status" value="1"/>
</dbReference>
<dbReference type="InterPro" id="IPR006710">
    <property type="entry name" value="Glyco_hydro_43"/>
</dbReference>